<proteinExistence type="predicted"/>
<comment type="caution">
    <text evidence="2">The sequence shown here is derived from an EMBL/GenBank/DDBJ whole genome shotgun (WGS) entry which is preliminary data.</text>
</comment>
<protein>
    <submittedName>
        <fullName evidence="2">Uncharacterized protein</fullName>
    </submittedName>
</protein>
<name>A0AA39TQZ5_9AGAR</name>
<sequence length="312" mass="34600">MFTNVEYGQNTTFIGSDIMGAREYGGLWRRDDERAIFVLLRVTPRTKPIPVFRIAKLSRIALPLTACGISVSMNRLIVAQNQELKYKGSPMDVKITVSSGSVYDDDLGSVSAVHRALKSVRHDRKHAPRQRSSGKSPPLLSGAENLLGTIDVPALREVVLIATNEGFYVPCLLSGILTALSKLIRHSHCSLSRLSLVNVTIDRDKLLSVLQLTPCLEQLFIRFRPWTPDNQPGMMFLVEAMADTVPGDGRVQHSVIPSLTSLGIVLEGIDHTNITFFDAKLVAMISSRYLSGGLRKLALRLHGDQWTCDRYF</sequence>
<reference evidence="2" key="1">
    <citation type="submission" date="2023-06" db="EMBL/GenBank/DDBJ databases">
        <authorList>
            <consortium name="Lawrence Berkeley National Laboratory"/>
            <person name="Ahrendt S."/>
            <person name="Sahu N."/>
            <person name="Indic B."/>
            <person name="Wong-Bajracharya J."/>
            <person name="Merenyi Z."/>
            <person name="Ke H.-M."/>
            <person name="Monk M."/>
            <person name="Kocsube S."/>
            <person name="Drula E."/>
            <person name="Lipzen A."/>
            <person name="Balint B."/>
            <person name="Henrissat B."/>
            <person name="Andreopoulos B."/>
            <person name="Martin F.M."/>
            <person name="Harder C.B."/>
            <person name="Rigling D."/>
            <person name="Ford K.L."/>
            <person name="Foster G.D."/>
            <person name="Pangilinan J."/>
            <person name="Papanicolaou A."/>
            <person name="Barry K."/>
            <person name="LaButti K."/>
            <person name="Viragh M."/>
            <person name="Koriabine M."/>
            <person name="Yan M."/>
            <person name="Riley R."/>
            <person name="Champramary S."/>
            <person name="Plett K.L."/>
            <person name="Tsai I.J."/>
            <person name="Slot J."/>
            <person name="Sipos G."/>
            <person name="Plett J."/>
            <person name="Nagy L.G."/>
            <person name="Grigoriev I.V."/>
        </authorList>
    </citation>
    <scope>NUCLEOTIDE SEQUENCE</scope>
    <source>
        <strain evidence="2">ICMP 16352</strain>
    </source>
</reference>
<gene>
    <name evidence="2" type="ORF">IW261DRAFT_1613642</name>
</gene>
<evidence type="ECO:0000313" key="3">
    <source>
        <dbReference type="Proteomes" id="UP001175227"/>
    </source>
</evidence>
<evidence type="ECO:0000256" key="1">
    <source>
        <dbReference type="SAM" id="MobiDB-lite"/>
    </source>
</evidence>
<dbReference type="Proteomes" id="UP001175227">
    <property type="component" value="Unassembled WGS sequence"/>
</dbReference>
<accession>A0AA39TQZ5</accession>
<evidence type="ECO:0000313" key="2">
    <source>
        <dbReference type="EMBL" id="KAK0463438.1"/>
    </source>
</evidence>
<organism evidence="2 3">
    <name type="scientific">Armillaria novae-zelandiae</name>
    <dbReference type="NCBI Taxonomy" id="153914"/>
    <lineage>
        <taxon>Eukaryota</taxon>
        <taxon>Fungi</taxon>
        <taxon>Dikarya</taxon>
        <taxon>Basidiomycota</taxon>
        <taxon>Agaricomycotina</taxon>
        <taxon>Agaricomycetes</taxon>
        <taxon>Agaricomycetidae</taxon>
        <taxon>Agaricales</taxon>
        <taxon>Marasmiineae</taxon>
        <taxon>Physalacriaceae</taxon>
        <taxon>Armillaria</taxon>
    </lineage>
</organism>
<dbReference type="AlphaFoldDB" id="A0AA39TQZ5"/>
<feature type="compositionally biased region" description="Basic residues" evidence="1">
    <location>
        <begin position="119"/>
        <end position="129"/>
    </location>
</feature>
<keyword evidence="3" id="KW-1185">Reference proteome</keyword>
<dbReference type="EMBL" id="JAUEPR010000107">
    <property type="protein sequence ID" value="KAK0463438.1"/>
    <property type="molecule type" value="Genomic_DNA"/>
</dbReference>
<feature type="region of interest" description="Disordered" evidence="1">
    <location>
        <begin position="119"/>
        <end position="140"/>
    </location>
</feature>